<evidence type="ECO:0000259" key="1">
    <source>
        <dbReference type="PROSITE" id="PS51330"/>
    </source>
</evidence>
<gene>
    <name evidence="2" type="ORF">LCGC14_1945570</name>
</gene>
<organism evidence="2">
    <name type="scientific">marine sediment metagenome</name>
    <dbReference type="NCBI Taxonomy" id="412755"/>
    <lineage>
        <taxon>unclassified sequences</taxon>
        <taxon>metagenomes</taxon>
        <taxon>ecological metagenomes</taxon>
    </lineage>
</organism>
<dbReference type="PROSITE" id="PS51330">
    <property type="entry name" value="DHFR_2"/>
    <property type="match status" value="1"/>
</dbReference>
<dbReference type="SUPFAM" id="SSF53597">
    <property type="entry name" value="Dihydrofolate reductase-like"/>
    <property type="match status" value="1"/>
</dbReference>
<protein>
    <recommendedName>
        <fullName evidence="1">DHFR domain-containing protein</fullName>
    </recommendedName>
</protein>
<feature type="domain" description="DHFR" evidence="1">
    <location>
        <begin position="1"/>
        <end position="126"/>
    </location>
</feature>
<reference evidence="2" key="1">
    <citation type="journal article" date="2015" name="Nature">
        <title>Complex archaea that bridge the gap between prokaryotes and eukaryotes.</title>
        <authorList>
            <person name="Spang A."/>
            <person name="Saw J.H."/>
            <person name="Jorgensen S.L."/>
            <person name="Zaremba-Niedzwiedzka K."/>
            <person name="Martijn J."/>
            <person name="Lind A.E."/>
            <person name="van Eijk R."/>
            <person name="Schleper C."/>
            <person name="Guy L."/>
            <person name="Ettema T.J."/>
        </authorList>
    </citation>
    <scope>NUCLEOTIDE SEQUENCE</scope>
</reference>
<proteinExistence type="predicted"/>
<dbReference type="GO" id="GO:0046654">
    <property type="term" value="P:tetrahydrofolate biosynthetic process"/>
    <property type="evidence" value="ECO:0007669"/>
    <property type="project" value="InterPro"/>
</dbReference>
<dbReference type="EMBL" id="LAZR01021141">
    <property type="protein sequence ID" value="KKL86354.1"/>
    <property type="molecule type" value="Genomic_DNA"/>
</dbReference>
<accession>A0A0F9FIZ6</accession>
<evidence type="ECO:0000313" key="2">
    <source>
        <dbReference type="EMBL" id="KKL86354.1"/>
    </source>
</evidence>
<dbReference type="InterPro" id="IPR001796">
    <property type="entry name" value="DHFR_dom"/>
</dbReference>
<dbReference type="InterPro" id="IPR024072">
    <property type="entry name" value="DHFR-like_dom_sf"/>
</dbReference>
<dbReference type="AlphaFoldDB" id="A0A0F9FIZ6"/>
<dbReference type="GO" id="GO:0004146">
    <property type="term" value="F:dihydrofolate reductase activity"/>
    <property type="evidence" value="ECO:0007669"/>
    <property type="project" value="InterPro"/>
</dbReference>
<name>A0A0F9FIZ6_9ZZZZ</name>
<dbReference type="Pfam" id="PF00186">
    <property type="entry name" value="DHFR_1"/>
    <property type="match status" value="1"/>
</dbReference>
<comment type="caution">
    <text evidence="2">The sequence shown here is derived from an EMBL/GenBank/DDBJ whole genome shotgun (WGS) entry which is preliminary data.</text>
</comment>
<dbReference type="Gene3D" id="3.40.430.10">
    <property type="entry name" value="Dihydrofolate Reductase, subunit A"/>
    <property type="match status" value="1"/>
</dbReference>
<sequence>MGRKTYDDIAKKRREQKPNFRVLLPYRTSYVISKTITEAQGAEVFPNVSAVLATLPDNNQEVFLLGGSRMWIQYLDRAKQIWMTIVPGKYKTNKKFPIGLMTDYEIVEGHKEETDQGELMFVRYVRKVVYYMAQILNPEIQKHLVEHFKERLIKTDGQTITFVNPQKGEIKYVKRYGTVTKRQGLAIE</sequence>